<dbReference type="SUPFAM" id="SSF82784">
    <property type="entry name" value="OsmC-like"/>
    <property type="match status" value="1"/>
</dbReference>
<sequence>MDVNVDWQGGLEFSSDLPSGYELTVDASEEAGGNNKGPRPMELLLTGLGGCTGIDVVLILEKMKAELEDFKLEIKAERADEPPKRFTKIHLNYKFKGKNLSERKVERAINLSETKYCSASSSLNAEITSSYEIENTD</sequence>
<dbReference type="EMBL" id="JAJFAT010000003">
    <property type="protein sequence ID" value="MCC3144290.1"/>
    <property type="molecule type" value="Genomic_DNA"/>
</dbReference>
<evidence type="ECO:0000313" key="2">
    <source>
        <dbReference type="Proteomes" id="UP001199296"/>
    </source>
</evidence>
<evidence type="ECO:0000313" key="1">
    <source>
        <dbReference type="EMBL" id="MCC3144290.1"/>
    </source>
</evidence>
<keyword evidence="2" id="KW-1185">Reference proteome</keyword>
<dbReference type="InterPro" id="IPR015946">
    <property type="entry name" value="KH_dom-like_a/b"/>
</dbReference>
<gene>
    <name evidence="1" type="ORF">LJ207_03015</name>
</gene>
<protein>
    <submittedName>
        <fullName evidence="1">OsmC family protein</fullName>
    </submittedName>
</protein>
<dbReference type="Pfam" id="PF02566">
    <property type="entry name" value="OsmC"/>
    <property type="match status" value="1"/>
</dbReference>
<accession>A0AAW4WUU2</accession>
<dbReference type="PANTHER" id="PTHR34352">
    <property type="entry name" value="PROTEIN YHFA"/>
    <property type="match status" value="1"/>
</dbReference>
<dbReference type="InterPro" id="IPR003718">
    <property type="entry name" value="OsmC/Ohr_fam"/>
</dbReference>
<dbReference type="RefSeq" id="WP_229343965.1">
    <property type="nucleotide sequence ID" value="NZ_JAJFAT010000003.1"/>
</dbReference>
<dbReference type="Gene3D" id="3.30.300.20">
    <property type="match status" value="1"/>
</dbReference>
<reference evidence="1 2" key="1">
    <citation type="submission" date="2021-10" db="EMBL/GenBank/DDBJ databases">
        <authorList>
            <person name="Grouzdev D.S."/>
            <person name="Pantiukh K.S."/>
            <person name="Krutkina M.S."/>
        </authorList>
    </citation>
    <scope>NUCLEOTIDE SEQUENCE [LARGE SCALE GENOMIC DNA]</scope>
    <source>
        <strain evidence="1 2">Z-7514</strain>
    </source>
</reference>
<comment type="caution">
    <text evidence="1">The sequence shown here is derived from an EMBL/GenBank/DDBJ whole genome shotgun (WGS) entry which is preliminary data.</text>
</comment>
<dbReference type="AlphaFoldDB" id="A0AAW4WUU2"/>
<dbReference type="PANTHER" id="PTHR34352:SF1">
    <property type="entry name" value="PROTEIN YHFA"/>
    <property type="match status" value="1"/>
</dbReference>
<proteinExistence type="predicted"/>
<dbReference type="Proteomes" id="UP001199296">
    <property type="component" value="Unassembled WGS sequence"/>
</dbReference>
<name>A0AAW4WUU2_9FIRM</name>
<dbReference type="InterPro" id="IPR036102">
    <property type="entry name" value="OsmC/Ohrsf"/>
</dbReference>
<organism evidence="1 2">
    <name type="scientific">Halanaerobium polyolivorans</name>
    <dbReference type="NCBI Taxonomy" id="2886943"/>
    <lineage>
        <taxon>Bacteria</taxon>
        <taxon>Bacillati</taxon>
        <taxon>Bacillota</taxon>
        <taxon>Clostridia</taxon>
        <taxon>Halanaerobiales</taxon>
        <taxon>Halanaerobiaceae</taxon>
        <taxon>Halanaerobium</taxon>
    </lineage>
</organism>